<dbReference type="AlphaFoldDB" id="A0A0L6VGI4"/>
<evidence type="ECO:0000313" key="3">
    <source>
        <dbReference type="Proteomes" id="UP000037035"/>
    </source>
</evidence>
<sequence length="431" mass="49311">MTSSFHNKKHKKYHNLQTSAISTNMNSDSCAGTKTDMKWVFNQSFGTLVFLLQINNEIVWPKIVASNSFNPNMLELTGLQGSLTGSYFKSYKNICKYNKNSHPTVSYRGMVLHTLKCDMYVKNLLQKYNTVYIEKEKRESNTLNEANKQNNHVMVRNISQRNKSSSDYLRGEVTSKLTSSSSSTYLEPTVIWNHFQLSKITWSGRNSRGRGGWVMIECQNSETTMREVLSIKNHSSPFLLFSTFIYSDKLIIFLKIACLPHTEHVASLLPPALSNQLHFLLALNYFHSTICNLFERFFEMILGLFFVLPFLISLISFIFDSSLYRGFLKLFRNSHLLKDFGSNIKLSCNRWIINRMNSQSLIQIAKTSIPQNTLFHFPLIDNKKMRSHHDTCKDYHVIVPKTNGPQQGQTSVRCGAYIGKGVTAGLSSCCC</sequence>
<reference evidence="2 3" key="1">
    <citation type="submission" date="2015-08" db="EMBL/GenBank/DDBJ databases">
        <title>Next Generation Sequencing and Analysis of the Genome of Puccinia sorghi L Schw, the Causal Agent of Maize Common Rust.</title>
        <authorList>
            <person name="Rochi L."/>
            <person name="Burguener G."/>
            <person name="Darino M."/>
            <person name="Turjanski A."/>
            <person name="Kreff E."/>
            <person name="Dieguez M.J."/>
            <person name="Sacco F."/>
        </authorList>
    </citation>
    <scope>NUCLEOTIDE SEQUENCE [LARGE SCALE GENOMIC DNA]</scope>
    <source>
        <strain evidence="2 3">RO10H11247</strain>
    </source>
</reference>
<dbReference type="VEuPathDB" id="FungiDB:VP01_167g1"/>
<feature type="transmembrane region" description="Helical" evidence="1">
    <location>
        <begin position="297"/>
        <end position="319"/>
    </location>
</feature>
<accession>A0A0L6VGI4</accession>
<keyword evidence="1" id="KW-1133">Transmembrane helix</keyword>
<keyword evidence="3" id="KW-1185">Reference proteome</keyword>
<organism evidence="2 3">
    <name type="scientific">Puccinia sorghi</name>
    <dbReference type="NCBI Taxonomy" id="27349"/>
    <lineage>
        <taxon>Eukaryota</taxon>
        <taxon>Fungi</taxon>
        <taxon>Dikarya</taxon>
        <taxon>Basidiomycota</taxon>
        <taxon>Pucciniomycotina</taxon>
        <taxon>Pucciniomycetes</taxon>
        <taxon>Pucciniales</taxon>
        <taxon>Pucciniaceae</taxon>
        <taxon>Puccinia</taxon>
    </lineage>
</organism>
<keyword evidence="1" id="KW-0812">Transmembrane</keyword>
<evidence type="ECO:0000256" key="1">
    <source>
        <dbReference type="SAM" id="Phobius"/>
    </source>
</evidence>
<proteinExistence type="predicted"/>
<comment type="caution">
    <text evidence="2">The sequence shown here is derived from an EMBL/GenBank/DDBJ whole genome shotgun (WGS) entry which is preliminary data.</text>
</comment>
<dbReference type="Proteomes" id="UP000037035">
    <property type="component" value="Unassembled WGS sequence"/>
</dbReference>
<evidence type="ECO:0000313" key="2">
    <source>
        <dbReference type="EMBL" id="KNZ59687.1"/>
    </source>
</evidence>
<name>A0A0L6VGI4_9BASI</name>
<keyword evidence="1" id="KW-0472">Membrane</keyword>
<gene>
    <name evidence="2" type="ORF">VP01_167g1</name>
</gene>
<protein>
    <submittedName>
        <fullName evidence="2">Uncharacterized protein</fullName>
    </submittedName>
</protein>
<dbReference type="EMBL" id="LAVV01006481">
    <property type="protein sequence ID" value="KNZ59687.1"/>
    <property type="molecule type" value="Genomic_DNA"/>
</dbReference>